<evidence type="ECO:0000256" key="1">
    <source>
        <dbReference type="SAM" id="MobiDB-lite"/>
    </source>
</evidence>
<evidence type="ECO:0000313" key="3">
    <source>
        <dbReference type="Proteomes" id="UP000789901"/>
    </source>
</evidence>
<proteinExistence type="predicted"/>
<sequence length="318" mass="36979">MTNNNKQPNKSYQYPPRHKEILAKMRHPDYEGNFLLPDNASLLDKTKYQICKQILRTVYYVSQKDNKKSSEEREKEQKSVDIQQLQTQLNSVKNELKKSNTGQKSQLEDKLSSIENKIKNLSSPDKPTIKKLEEEIKKVKEKLEENKPDKDKNDNPNPDRNDKPNDKDNPPKPNPQPDKNDKGFNYVSTKINDNTYKYKITLDVNVSQKTLDKPFEFVVIRSEDLNNATQNHKPFEDYLADAFLQNKYAISFPNKPATNQPSDAILVIPSQVATKLSEELAKGDRPRWLNTHGLGVSYLHVRIDESSRYYSNYKEYEK</sequence>
<feature type="compositionally biased region" description="Basic and acidic residues" evidence="1">
    <location>
        <begin position="64"/>
        <end position="79"/>
    </location>
</feature>
<comment type="caution">
    <text evidence="2">The sequence shown here is derived from an EMBL/GenBank/DDBJ whole genome shotgun (WGS) entry which is preliminary data.</text>
</comment>
<feature type="region of interest" description="Disordered" evidence="1">
    <location>
        <begin position="62"/>
        <end position="83"/>
    </location>
</feature>
<feature type="compositionally biased region" description="Basic and acidic residues" evidence="1">
    <location>
        <begin position="140"/>
        <end position="170"/>
    </location>
</feature>
<dbReference type="InterPro" id="IPR054220">
    <property type="entry name" value="DUF6940"/>
</dbReference>
<dbReference type="Proteomes" id="UP000789901">
    <property type="component" value="Unassembled WGS sequence"/>
</dbReference>
<protein>
    <submittedName>
        <fullName evidence="2">39484_t:CDS:1</fullName>
    </submittedName>
</protein>
<accession>A0ABN7VB92</accession>
<gene>
    <name evidence="2" type="ORF">GMARGA_LOCUS16593</name>
</gene>
<name>A0ABN7VB92_GIGMA</name>
<evidence type="ECO:0000313" key="2">
    <source>
        <dbReference type="EMBL" id="CAG8752885.1"/>
    </source>
</evidence>
<organism evidence="2 3">
    <name type="scientific">Gigaspora margarita</name>
    <dbReference type="NCBI Taxonomy" id="4874"/>
    <lineage>
        <taxon>Eukaryota</taxon>
        <taxon>Fungi</taxon>
        <taxon>Fungi incertae sedis</taxon>
        <taxon>Mucoromycota</taxon>
        <taxon>Glomeromycotina</taxon>
        <taxon>Glomeromycetes</taxon>
        <taxon>Diversisporales</taxon>
        <taxon>Gigasporaceae</taxon>
        <taxon>Gigaspora</taxon>
    </lineage>
</organism>
<dbReference type="Pfam" id="PF22086">
    <property type="entry name" value="DUF6940"/>
    <property type="match status" value="1"/>
</dbReference>
<reference evidence="2 3" key="1">
    <citation type="submission" date="2021-06" db="EMBL/GenBank/DDBJ databases">
        <authorList>
            <person name="Kallberg Y."/>
            <person name="Tangrot J."/>
            <person name="Rosling A."/>
        </authorList>
    </citation>
    <scope>NUCLEOTIDE SEQUENCE [LARGE SCALE GENOMIC DNA]</scope>
    <source>
        <strain evidence="2 3">120-4 pot B 10/14</strain>
    </source>
</reference>
<dbReference type="EMBL" id="CAJVQB010012113">
    <property type="protein sequence ID" value="CAG8752885.1"/>
    <property type="molecule type" value="Genomic_DNA"/>
</dbReference>
<feature type="region of interest" description="Disordered" evidence="1">
    <location>
        <begin position="140"/>
        <end position="185"/>
    </location>
</feature>
<keyword evidence="3" id="KW-1185">Reference proteome</keyword>